<evidence type="ECO:0000256" key="2">
    <source>
        <dbReference type="ARBA" id="ARBA00022723"/>
    </source>
</evidence>
<organism evidence="4 5">
    <name type="scientific">Zoogloea dura</name>
    <dbReference type="NCBI Taxonomy" id="2728840"/>
    <lineage>
        <taxon>Bacteria</taxon>
        <taxon>Pseudomonadati</taxon>
        <taxon>Pseudomonadota</taxon>
        <taxon>Betaproteobacteria</taxon>
        <taxon>Rhodocyclales</taxon>
        <taxon>Zoogloeaceae</taxon>
        <taxon>Zoogloea</taxon>
    </lineage>
</organism>
<sequence length="133" mass="15188">MIRIPEWNINLRTGNSNIDYLHQVLLVLARKTIQAYDVAGLSSQDFHESLNRLAATADELFSTEEAVLAAGKDPTLPWHRAEHQHFREQITELLVSASIGRTIDREGLCRVLIDWATTHLIETDETFRTPRII</sequence>
<dbReference type="AlphaFoldDB" id="A0A848FZX2"/>
<gene>
    <name evidence="4" type="ORF">HHL15_01570</name>
</gene>
<dbReference type="InterPro" id="IPR035938">
    <property type="entry name" value="Hemerythrin-like_sf"/>
</dbReference>
<dbReference type="GO" id="GO:0046872">
    <property type="term" value="F:metal ion binding"/>
    <property type="evidence" value="ECO:0007669"/>
    <property type="project" value="UniProtKB-KW"/>
</dbReference>
<dbReference type="NCBIfam" id="TIGR02481">
    <property type="entry name" value="hemeryth_dom"/>
    <property type="match status" value="1"/>
</dbReference>
<evidence type="ECO:0000256" key="1">
    <source>
        <dbReference type="ARBA" id="ARBA00010587"/>
    </source>
</evidence>
<keyword evidence="2" id="KW-0479">Metal-binding</keyword>
<evidence type="ECO:0000313" key="5">
    <source>
        <dbReference type="Proteomes" id="UP000580043"/>
    </source>
</evidence>
<protein>
    <submittedName>
        <fullName evidence="4">Hemerythrin family protein</fullName>
    </submittedName>
</protein>
<comment type="similarity">
    <text evidence="1">Belongs to the hemerythrin family.</text>
</comment>
<proteinExistence type="inferred from homology"/>
<dbReference type="Gene3D" id="1.20.120.50">
    <property type="entry name" value="Hemerythrin-like"/>
    <property type="match status" value="1"/>
</dbReference>
<name>A0A848FZX2_9RHOO</name>
<evidence type="ECO:0000256" key="3">
    <source>
        <dbReference type="ARBA" id="ARBA00023004"/>
    </source>
</evidence>
<dbReference type="SUPFAM" id="SSF47188">
    <property type="entry name" value="Hemerythrin-like"/>
    <property type="match status" value="1"/>
</dbReference>
<dbReference type="RefSeq" id="WP_169144052.1">
    <property type="nucleotide sequence ID" value="NZ_JABBGA010000001.1"/>
</dbReference>
<dbReference type="EMBL" id="JABBGA010000001">
    <property type="protein sequence ID" value="NML24419.1"/>
    <property type="molecule type" value="Genomic_DNA"/>
</dbReference>
<evidence type="ECO:0000313" key="4">
    <source>
        <dbReference type="EMBL" id="NML24419.1"/>
    </source>
</evidence>
<reference evidence="4 5" key="1">
    <citation type="submission" date="2020-04" db="EMBL/GenBank/DDBJ databases">
        <title>Zoogloea sp. G-4-1-14 isolated from soil.</title>
        <authorList>
            <person name="Dahal R.H."/>
        </authorList>
    </citation>
    <scope>NUCLEOTIDE SEQUENCE [LARGE SCALE GENOMIC DNA]</scope>
    <source>
        <strain evidence="4 5">G-4-1-14</strain>
    </source>
</reference>
<dbReference type="CDD" id="cd12107">
    <property type="entry name" value="Hemerythrin"/>
    <property type="match status" value="1"/>
</dbReference>
<keyword evidence="3" id="KW-0408">Iron</keyword>
<keyword evidence="5" id="KW-1185">Reference proteome</keyword>
<comment type="caution">
    <text evidence="4">The sequence shown here is derived from an EMBL/GenBank/DDBJ whole genome shotgun (WGS) entry which is preliminary data.</text>
</comment>
<dbReference type="Proteomes" id="UP000580043">
    <property type="component" value="Unassembled WGS sequence"/>
</dbReference>
<accession>A0A848FZX2</accession>
<dbReference type="InterPro" id="IPR012827">
    <property type="entry name" value="Hemerythrin_metal-bd"/>
</dbReference>